<gene>
    <name evidence="2" type="ORF">METZ01_LOCUS163339</name>
</gene>
<organism evidence="2">
    <name type="scientific">marine metagenome</name>
    <dbReference type="NCBI Taxonomy" id="408172"/>
    <lineage>
        <taxon>unclassified sequences</taxon>
        <taxon>metagenomes</taxon>
        <taxon>ecological metagenomes</taxon>
    </lineage>
</organism>
<proteinExistence type="predicted"/>
<reference evidence="2" key="1">
    <citation type="submission" date="2018-05" db="EMBL/GenBank/DDBJ databases">
        <authorList>
            <person name="Lanie J.A."/>
            <person name="Ng W.-L."/>
            <person name="Kazmierczak K.M."/>
            <person name="Andrzejewski T.M."/>
            <person name="Davidsen T.M."/>
            <person name="Wayne K.J."/>
            <person name="Tettelin H."/>
            <person name="Glass J.I."/>
            <person name="Rusch D."/>
            <person name="Podicherti R."/>
            <person name="Tsui H.-C.T."/>
            <person name="Winkler M.E."/>
        </authorList>
    </citation>
    <scope>NUCLEOTIDE SEQUENCE</scope>
</reference>
<name>A0A382B9L7_9ZZZZ</name>
<dbReference type="EMBL" id="UINC01028818">
    <property type="protein sequence ID" value="SVB10485.1"/>
    <property type="molecule type" value="Genomic_DNA"/>
</dbReference>
<dbReference type="AlphaFoldDB" id="A0A382B9L7"/>
<protein>
    <submittedName>
        <fullName evidence="2">Uncharacterized protein</fullName>
    </submittedName>
</protein>
<sequence length="61" mass="7210">MINNNWRFAELADKAPYRRNRIRNNPPAWVSVSRGKIHTRRTTDTNQSAFSLLPDDRIQDK</sequence>
<feature type="region of interest" description="Disordered" evidence="1">
    <location>
        <begin position="34"/>
        <end position="61"/>
    </location>
</feature>
<evidence type="ECO:0000256" key="1">
    <source>
        <dbReference type="SAM" id="MobiDB-lite"/>
    </source>
</evidence>
<accession>A0A382B9L7</accession>
<evidence type="ECO:0000313" key="2">
    <source>
        <dbReference type="EMBL" id="SVB10485.1"/>
    </source>
</evidence>